<dbReference type="InterPro" id="IPR001854">
    <property type="entry name" value="Ribosomal_uL29"/>
</dbReference>
<dbReference type="STRING" id="1188229.GlitD10_1994"/>
<organism evidence="6 7">
    <name type="scientific">Gloeomargarita lithophora Alchichica-D10</name>
    <dbReference type="NCBI Taxonomy" id="1188229"/>
    <lineage>
        <taxon>Bacteria</taxon>
        <taxon>Bacillati</taxon>
        <taxon>Cyanobacteriota</taxon>
        <taxon>Cyanophyceae</taxon>
        <taxon>Gloeomargaritales</taxon>
        <taxon>Gloeomargaritaceae</taxon>
        <taxon>Gloeomargarita</taxon>
    </lineage>
</organism>
<evidence type="ECO:0000256" key="4">
    <source>
        <dbReference type="ARBA" id="ARBA00035204"/>
    </source>
</evidence>
<dbReference type="Proteomes" id="UP000180235">
    <property type="component" value="Chromosome"/>
</dbReference>
<reference evidence="6 7" key="1">
    <citation type="submission" date="2016-10" db="EMBL/GenBank/DDBJ databases">
        <title>Description of Gloeomargarita lithophora gen. nov., sp. nov., a thylakoid-bearing basal-branching cyanobacterium with intracellular carbonates, and proposal for Gloeomargaritales ord. nov.</title>
        <authorList>
            <person name="Moreira D."/>
            <person name="Tavera R."/>
            <person name="Benzerara K."/>
            <person name="Skouri-Panet F."/>
            <person name="Couradeau E."/>
            <person name="Gerard E."/>
            <person name="Loussert C."/>
            <person name="Novelo E."/>
            <person name="Zivanovic Y."/>
            <person name="Lopez-Garcia P."/>
        </authorList>
    </citation>
    <scope>NUCLEOTIDE SEQUENCE [LARGE SCALE GENOMIC DNA]</scope>
    <source>
        <strain evidence="6 7">D10</strain>
    </source>
</reference>
<dbReference type="InterPro" id="IPR036049">
    <property type="entry name" value="Ribosomal_uL29_sf"/>
</dbReference>
<dbReference type="Pfam" id="PF00831">
    <property type="entry name" value="Ribosomal_L29"/>
    <property type="match status" value="1"/>
</dbReference>
<dbReference type="SUPFAM" id="SSF46561">
    <property type="entry name" value="Ribosomal protein L29 (L29p)"/>
    <property type="match status" value="1"/>
</dbReference>
<dbReference type="InterPro" id="IPR050063">
    <property type="entry name" value="Ribosomal_protein_uL29"/>
</dbReference>
<keyword evidence="3 5" id="KW-0687">Ribonucleoprotein</keyword>
<dbReference type="CDD" id="cd00427">
    <property type="entry name" value="Ribosomal_L29_HIP"/>
    <property type="match status" value="1"/>
</dbReference>
<sequence length="69" mass="8201">MAFPKMSEIQELDDTRLSEAILALKKELFQLRFRQATRQPVKAHEFRHARHKLAQLLTLEHQRRQNHGG</sequence>
<proteinExistence type="inferred from homology"/>
<name>A0A1J0AEH8_9CYAN</name>
<dbReference type="GO" id="GO:0022625">
    <property type="term" value="C:cytosolic large ribosomal subunit"/>
    <property type="evidence" value="ECO:0007669"/>
    <property type="project" value="TreeGrafter"/>
</dbReference>
<dbReference type="EMBL" id="CP017675">
    <property type="protein sequence ID" value="APB34320.1"/>
    <property type="molecule type" value="Genomic_DNA"/>
</dbReference>
<dbReference type="NCBIfam" id="TIGR00012">
    <property type="entry name" value="L29"/>
    <property type="match status" value="1"/>
</dbReference>
<evidence type="ECO:0000313" key="6">
    <source>
        <dbReference type="EMBL" id="APB34320.1"/>
    </source>
</evidence>
<dbReference type="AlphaFoldDB" id="A0A1J0AEH8"/>
<dbReference type="GO" id="GO:0006412">
    <property type="term" value="P:translation"/>
    <property type="evidence" value="ECO:0007669"/>
    <property type="project" value="UniProtKB-UniRule"/>
</dbReference>
<comment type="similarity">
    <text evidence="1 5">Belongs to the universal ribosomal protein uL29 family.</text>
</comment>
<dbReference type="HAMAP" id="MF_00374">
    <property type="entry name" value="Ribosomal_uL29"/>
    <property type="match status" value="1"/>
</dbReference>
<dbReference type="OrthoDB" id="9815192at2"/>
<dbReference type="RefSeq" id="WP_071454773.1">
    <property type="nucleotide sequence ID" value="NZ_CP017675.1"/>
</dbReference>
<evidence type="ECO:0000256" key="3">
    <source>
        <dbReference type="ARBA" id="ARBA00023274"/>
    </source>
</evidence>
<evidence type="ECO:0000313" key="7">
    <source>
        <dbReference type="Proteomes" id="UP000180235"/>
    </source>
</evidence>
<accession>A0A1J0AEH8</accession>
<dbReference type="Gene3D" id="1.10.287.310">
    <property type="match status" value="1"/>
</dbReference>
<keyword evidence="2 5" id="KW-0689">Ribosomal protein</keyword>
<dbReference type="GO" id="GO:0003735">
    <property type="term" value="F:structural constituent of ribosome"/>
    <property type="evidence" value="ECO:0007669"/>
    <property type="project" value="InterPro"/>
</dbReference>
<evidence type="ECO:0000256" key="5">
    <source>
        <dbReference type="HAMAP-Rule" id="MF_00374"/>
    </source>
</evidence>
<keyword evidence="7" id="KW-1185">Reference proteome</keyword>
<dbReference type="KEGG" id="glt:GlitD10_1994"/>
<evidence type="ECO:0000256" key="1">
    <source>
        <dbReference type="ARBA" id="ARBA00009254"/>
    </source>
</evidence>
<evidence type="ECO:0000256" key="2">
    <source>
        <dbReference type="ARBA" id="ARBA00022980"/>
    </source>
</evidence>
<protein>
    <recommendedName>
        <fullName evidence="4 5">Large ribosomal subunit protein uL29</fullName>
    </recommendedName>
</protein>
<gene>
    <name evidence="5 6" type="primary">rpmC</name>
    <name evidence="5" type="synonym">rpl29</name>
    <name evidence="6" type="ORF">GlitD10_1994</name>
</gene>
<dbReference type="PANTHER" id="PTHR10916:SF0">
    <property type="entry name" value="LARGE RIBOSOMAL SUBUNIT PROTEIN UL29C"/>
    <property type="match status" value="1"/>
</dbReference>
<dbReference type="PANTHER" id="PTHR10916">
    <property type="entry name" value="60S RIBOSOMAL PROTEIN L35/50S RIBOSOMAL PROTEIN L29"/>
    <property type="match status" value="1"/>
</dbReference>